<feature type="transmembrane region" description="Helical" evidence="6">
    <location>
        <begin position="72"/>
        <end position="92"/>
    </location>
</feature>
<evidence type="ECO:0000313" key="11">
    <source>
        <dbReference type="Proteomes" id="UP000198669"/>
    </source>
</evidence>
<keyword evidence="2" id="KW-1003">Cell membrane</keyword>
<sequence length="211" mass="23405">MYEIAEFLVTGILLGFAAGISPGPLMAITISESLQHGSKEGFKVAISPLITDFLIVSAVIYILMHFQQQNSVIALISLAGALYLMHLGIASLKTKNISINVSNLKKESLKKGVLANFLNPHPYLFWIAIGGPILFRAAEVDRLAQIMFVIGFYALLVGSKMVIALFVGKSRDFLKSKYYLHLFRSLGVLYLIFALFFIQQGLELLGLHIWR</sequence>
<protein>
    <submittedName>
        <fullName evidence="8">LysE family translocator</fullName>
    </submittedName>
    <submittedName>
        <fullName evidence="7">Lysine transporter LysE</fullName>
    </submittedName>
    <submittedName>
        <fullName evidence="9">Threonine/homoserine/homoserine lactone efflux protein</fullName>
    </submittedName>
</protein>
<name>A0A1L3Q132_9EURY</name>
<evidence type="ECO:0000313" key="8">
    <source>
        <dbReference type="EMBL" id="RNI08493.1"/>
    </source>
</evidence>
<keyword evidence="5 6" id="KW-0472">Membrane</keyword>
<feature type="transmembrane region" description="Helical" evidence="6">
    <location>
        <begin position="12"/>
        <end position="30"/>
    </location>
</feature>
<evidence type="ECO:0000313" key="9">
    <source>
        <dbReference type="EMBL" id="SDW15015.1"/>
    </source>
</evidence>
<evidence type="ECO:0000313" key="10">
    <source>
        <dbReference type="Proteomes" id="UP000186879"/>
    </source>
</evidence>
<dbReference type="OrthoDB" id="121309at2157"/>
<dbReference type="InterPro" id="IPR001123">
    <property type="entry name" value="LeuE-type"/>
</dbReference>
<dbReference type="EMBL" id="CP017921">
    <property type="protein sequence ID" value="APH38570.1"/>
    <property type="molecule type" value="Genomic_DNA"/>
</dbReference>
<organism evidence="7 10">
    <name type="scientific">Methanohalophilus halophilus</name>
    <dbReference type="NCBI Taxonomy" id="2177"/>
    <lineage>
        <taxon>Archaea</taxon>
        <taxon>Methanobacteriati</taxon>
        <taxon>Methanobacteriota</taxon>
        <taxon>Stenosarchaea group</taxon>
        <taxon>Methanomicrobia</taxon>
        <taxon>Methanosarcinales</taxon>
        <taxon>Methanosarcinaceae</taxon>
        <taxon>Methanohalophilus</taxon>
    </lineage>
</organism>
<dbReference type="Proteomes" id="UP000267921">
    <property type="component" value="Unassembled WGS sequence"/>
</dbReference>
<keyword evidence="3 6" id="KW-0812">Transmembrane</keyword>
<evidence type="ECO:0000313" key="12">
    <source>
        <dbReference type="Proteomes" id="UP000267921"/>
    </source>
</evidence>
<dbReference type="STRING" id="2177.BHR79_03085"/>
<evidence type="ECO:0000256" key="4">
    <source>
        <dbReference type="ARBA" id="ARBA00022989"/>
    </source>
</evidence>
<comment type="subcellular location">
    <subcellularLocation>
        <location evidence="1">Cell membrane</location>
        <topology evidence="1">Multi-pass membrane protein</topology>
    </subcellularLocation>
</comment>
<dbReference type="AlphaFoldDB" id="A0A1L3Q132"/>
<dbReference type="Pfam" id="PF01810">
    <property type="entry name" value="LysE"/>
    <property type="match status" value="1"/>
</dbReference>
<feature type="transmembrane region" description="Helical" evidence="6">
    <location>
        <begin position="113"/>
        <end position="134"/>
    </location>
</feature>
<gene>
    <name evidence="7" type="ORF">BHR79_03085</name>
    <name evidence="8" type="ORF">EFE40_07785</name>
    <name evidence="9" type="ORF">SAMN04515625_0449</name>
</gene>
<proteinExistence type="predicted"/>
<keyword evidence="4 6" id="KW-1133">Transmembrane helix</keyword>
<dbReference type="GO" id="GO:0015171">
    <property type="term" value="F:amino acid transmembrane transporter activity"/>
    <property type="evidence" value="ECO:0007669"/>
    <property type="project" value="TreeGrafter"/>
</dbReference>
<dbReference type="PANTHER" id="PTHR30086">
    <property type="entry name" value="ARGININE EXPORTER PROTEIN ARGO"/>
    <property type="match status" value="1"/>
</dbReference>
<dbReference type="Proteomes" id="UP000186879">
    <property type="component" value="Chromosome"/>
</dbReference>
<evidence type="ECO:0000256" key="3">
    <source>
        <dbReference type="ARBA" id="ARBA00022692"/>
    </source>
</evidence>
<reference evidence="7 10" key="1">
    <citation type="submission" date="2016-10" db="EMBL/GenBank/DDBJ databases">
        <title>Methanohalophilus halophilus.</title>
        <authorList>
            <person name="L'haridon S."/>
        </authorList>
    </citation>
    <scope>NUCLEOTIDE SEQUENCE [LARGE SCALE GENOMIC DNA]</scope>
    <source>
        <strain evidence="7 10">Z-7982</strain>
    </source>
</reference>
<dbReference type="EMBL" id="RJJG01000005">
    <property type="protein sequence ID" value="RNI08493.1"/>
    <property type="molecule type" value="Genomic_DNA"/>
</dbReference>
<reference evidence="8 12" key="3">
    <citation type="submission" date="2018-10" db="EMBL/GenBank/DDBJ databases">
        <title>Cultivation of a novel Methanohalophilus strain from Kebrit Deep of the Red Sea and a genomic comparison of members of the genus Methanohalophilus.</title>
        <authorList>
            <person name="Guan Y."/>
            <person name="Ngugi D.K."/>
            <person name="Stingl U."/>
        </authorList>
    </citation>
    <scope>NUCLEOTIDE SEQUENCE [LARGE SCALE GENOMIC DNA]</scope>
    <source>
        <strain evidence="8 12">DSM 3094</strain>
    </source>
</reference>
<evidence type="ECO:0000256" key="6">
    <source>
        <dbReference type="SAM" id="Phobius"/>
    </source>
</evidence>
<dbReference type="PANTHER" id="PTHR30086:SF20">
    <property type="entry name" value="ARGININE EXPORTER PROTEIN ARGO-RELATED"/>
    <property type="match status" value="1"/>
</dbReference>
<dbReference type="GO" id="GO:0005886">
    <property type="term" value="C:plasma membrane"/>
    <property type="evidence" value="ECO:0007669"/>
    <property type="project" value="UniProtKB-SubCell"/>
</dbReference>
<reference evidence="9 11" key="2">
    <citation type="submission" date="2016-10" db="EMBL/GenBank/DDBJ databases">
        <authorList>
            <person name="de Groot N.N."/>
        </authorList>
    </citation>
    <scope>NUCLEOTIDE SEQUENCE [LARGE SCALE GENOMIC DNA]</scope>
    <source>
        <strain evidence="9 11">Z-7982</strain>
    </source>
</reference>
<dbReference type="EMBL" id="FNMU01000001">
    <property type="protein sequence ID" value="SDW15015.1"/>
    <property type="molecule type" value="Genomic_DNA"/>
</dbReference>
<dbReference type="KEGG" id="mhaz:BHR79_03085"/>
<accession>A0A1L3Q132</accession>
<keyword evidence="10" id="KW-1185">Reference proteome</keyword>
<evidence type="ECO:0000313" key="7">
    <source>
        <dbReference type="EMBL" id="APH38570.1"/>
    </source>
</evidence>
<feature type="transmembrane region" description="Helical" evidence="6">
    <location>
        <begin position="146"/>
        <end position="167"/>
    </location>
</feature>
<evidence type="ECO:0000256" key="2">
    <source>
        <dbReference type="ARBA" id="ARBA00022475"/>
    </source>
</evidence>
<feature type="transmembrane region" description="Helical" evidence="6">
    <location>
        <begin position="42"/>
        <end position="66"/>
    </location>
</feature>
<evidence type="ECO:0000256" key="5">
    <source>
        <dbReference type="ARBA" id="ARBA00023136"/>
    </source>
</evidence>
<evidence type="ECO:0000256" key="1">
    <source>
        <dbReference type="ARBA" id="ARBA00004651"/>
    </source>
</evidence>
<dbReference type="Proteomes" id="UP000198669">
    <property type="component" value="Unassembled WGS sequence"/>
</dbReference>